<comment type="caution">
    <text evidence="2">The sequence shown here is derived from an EMBL/GenBank/DDBJ whole genome shotgun (WGS) entry which is preliminary data.</text>
</comment>
<dbReference type="EMBL" id="SRLO01000256">
    <property type="protein sequence ID" value="TNN64269.1"/>
    <property type="molecule type" value="Genomic_DNA"/>
</dbReference>
<name>A0A4Z2HEK9_9TELE</name>
<sequence>MAHGNRSIPTGLEGGELADKDPTDSQLRSTCGTWRRAAGQSQRTLFARRRKIDGWKVRGCEEQ</sequence>
<evidence type="ECO:0000313" key="2">
    <source>
        <dbReference type="EMBL" id="TNN64269.1"/>
    </source>
</evidence>
<protein>
    <submittedName>
        <fullName evidence="2">Uncharacterized protein</fullName>
    </submittedName>
</protein>
<proteinExistence type="predicted"/>
<organism evidence="2 3">
    <name type="scientific">Liparis tanakae</name>
    <name type="common">Tanaka's snailfish</name>
    <dbReference type="NCBI Taxonomy" id="230148"/>
    <lineage>
        <taxon>Eukaryota</taxon>
        <taxon>Metazoa</taxon>
        <taxon>Chordata</taxon>
        <taxon>Craniata</taxon>
        <taxon>Vertebrata</taxon>
        <taxon>Euteleostomi</taxon>
        <taxon>Actinopterygii</taxon>
        <taxon>Neopterygii</taxon>
        <taxon>Teleostei</taxon>
        <taxon>Neoteleostei</taxon>
        <taxon>Acanthomorphata</taxon>
        <taxon>Eupercaria</taxon>
        <taxon>Perciformes</taxon>
        <taxon>Cottioidei</taxon>
        <taxon>Cottales</taxon>
        <taxon>Liparidae</taxon>
        <taxon>Liparis</taxon>
    </lineage>
</organism>
<evidence type="ECO:0000313" key="3">
    <source>
        <dbReference type="Proteomes" id="UP000314294"/>
    </source>
</evidence>
<reference evidence="2 3" key="1">
    <citation type="submission" date="2019-03" db="EMBL/GenBank/DDBJ databases">
        <title>First draft genome of Liparis tanakae, snailfish: a comprehensive survey of snailfish specific genes.</title>
        <authorList>
            <person name="Kim W."/>
            <person name="Song I."/>
            <person name="Jeong J.-H."/>
            <person name="Kim D."/>
            <person name="Kim S."/>
            <person name="Ryu S."/>
            <person name="Song J.Y."/>
            <person name="Lee S.K."/>
        </authorList>
    </citation>
    <scope>NUCLEOTIDE SEQUENCE [LARGE SCALE GENOMIC DNA]</scope>
    <source>
        <tissue evidence="2">Muscle</tissue>
    </source>
</reference>
<feature type="region of interest" description="Disordered" evidence="1">
    <location>
        <begin position="1"/>
        <end position="43"/>
    </location>
</feature>
<accession>A0A4Z2HEK9</accession>
<evidence type="ECO:0000256" key="1">
    <source>
        <dbReference type="SAM" id="MobiDB-lite"/>
    </source>
</evidence>
<dbReference type="Proteomes" id="UP000314294">
    <property type="component" value="Unassembled WGS sequence"/>
</dbReference>
<keyword evidence="3" id="KW-1185">Reference proteome</keyword>
<gene>
    <name evidence="2" type="ORF">EYF80_025520</name>
</gene>
<dbReference type="AlphaFoldDB" id="A0A4Z2HEK9"/>